<organism evidence="1 2">
    <name type="scientific">Bacillus halotolerans</name>
    <dbReference type="NCBI Taxonomy" id="260554"/>
    <lineage>
        <taxon>Bacteria</taxon>
        <taxon>Bacillati</taxon>
        <taxon>Bacillota</taxon>
        <taxon>Bacilli</taxon>
        <taxon>Bacillales</taxon>
        <taxon>Bacillaceae</taxon>
        <taxon>Bacillus</taxon>
    </lineage>
</organism>
<proteinExistence type="predicted"/>
<accession>A0A9Q4HNV5</accession>
<sequence>MKSVLIVILGVFILSTVLSGIVMFL</sequence>
<evidence type="ECO:0000313" key="1">
    <source>
        <dbReference type="EMBL" id="MCY9184418.1"/>
    </source>
</evidence>
<dbReference type="EMBL" id="JALAWA010000003">
    <property type="protein sequence ID" value="MCY9184418.1"/>
    <property type="molecule type" value="Genomic_DNA"/>
</dbReference>
<dbReference type="NCBIfam" id="NF033880">
    <property type="entry name" value="Prli42"/>
    <property type="match status" value="1"/>
</dbReference>
<dbReference type="InterPro" id="IPR049722">
    <property type="entry name" value="Prli42-like"/>
</dbReference>
<dbReference type="Proteomes" id="UP001073053">
    <property type="component" value="Unassembled WGS sequence"/>
</dbReference>
<name>A0A9Q4HNV5_9BACI</name>
<comment type="caution">
    <text evidence="1">The sequence shown here is derived from an EMBL/GenBank/DDBJ whole genome shotgun (WGS) entry which is preliminary data.</text>
</comment>
<reference evidence="1" key="1">
    <citation type="submission" date="2022-02" db="EMBL/GenBank/DDBJ databases">
        <title>Crop Bioprotection Bacillus Genome Sequencing.</title>
        <authorList>
            <person name="Dunlap C."/>
        </authorList>
    </citation>
    <scope>NUCLEOTIDE SEQUENCE</scope>
    <source>
        <strain evidence="1">EC49O2N-C10</strain>
    </source>
</reference>
<dbReference type="AlphaFoldDB" id="A0A9Q4HNV5"/>
<protein>
    <submittedName>
        <fullName evidence="1">Stressosome-associated protein Prli42</fullName>
    </submittedName>
</protein>
<gene>
    <name evidence="1" type="primary">prli42</name>
    <name evidence="1" type="ORF">MOF03_07060</name>
</gene>
<evidence type="ECO:0000313" key="2">
    <source>
        <dbReference type="Proteomes" id="UP001073053"/>
    </source>
</evidence>